<reference evidence="2 3" key="1">
    <citation type="submission" date="2020-12" db="EMBL/GenBank/DDBJ databases">
        <title>FDA dAtabase for Regulatory Grade micrObial Sequences (FDA-ARGOS): Supporting development and validation of Infectious Disease Dx tests.</title>
        <authorList>
            <person name="Sproer C."/>
            <person name="Gronow S."/>
            <person name="Severitt S."/>
            <person name="Schroder I."/>
            <person name="Tallon L."/>
            <person name="Sadzewicz L."/>
            <person name="Zhao X."/>
            <person name="Boylan J."/>
            <person name="Ott S."/>
            <person name="Bowen H."/>
            <person name="Vavikolanu K."/>
            <person name="Mehta A."/>
            <person name="Aluvathingal J."/>
            <person name="Nadendla S."/>
            <person name="Lowell S."/>
            <person name="Myers T."/>
            <person name="Yan Y."/>
            <person name="Sichtig H."/>
        </authorList>
    </citation>
    <scope>NUCLEOTIDE SEQUENCE [LARGE SCALE GENOMIC DNA]</scope>
    <source>
        <strain evidence="2 3">FDAARGOS_1053</strain>
    </source>
</reference>
<keyword evidence="1" id="KW-0812">Transmembrane</keyword>
<evidence type="ECO:0000313" key="2">
    <source>
        <dbReference type="EMBL" id="QQB47028.1"/>
    </source>
</evidence>
<dbReference type="Proteomes" id="UP000596145">
    <property type="component" value="Chromosome"/>
</dbReference>
<evidence type="ECO:0000313" key="3">
    <source>
        <dbReference type="Proteomes" id="UP000596145"/>
    </source>
</evidence>
<feature type="transmembrane region" description="Helical" evidence="1">
    <location>
        <begin position="21"/>
        <end position="36"/>
    </location>
</feature>
<protein>
    <submittedName>
        <fullName evidence="2">Uncharacterized protein</fullName>
    </submittedName>
</protein>
<dbReference type="AlphaFoldDB" id="A0A7T4JVK9"/>
<dbReference type="EMBL" id="CP066007">
    <property type="protein sequence ID" value="QQB47028.1"/>
    <property type="molecule type" value="Genomic_DNA"/>
</dbReference>
<gene>
    <name evidence="2" type="ORF">I6I10_03690</name>
</gene>
<accession>A0A7T4JVK9</accession>
<organism evidence="2 3">
    <name type="scientific">Corynebacterium glucuronolyticum</name>
    <dbReference type="NCBI Taxonomy" id="39791"/>
    <lineage>
        <taxon>Bacteria</taxon>
        <taxon>Bacillati</taxon>
        <taxon>Actinomycetota</taxon>
        <taxon>Actinomycetes</taxon>
        <taxon>Mycobacteriales</taxon>
        <taxon>Corynebacteriaceae</taxon>
        <taxon>Corynebacterium</taxon>
    </lineage>
</organism>
<name>A0A7T4JVK9_9CORY</name>
<feature type="transmembrane region" description="Helical" evidence="1">
    <location>
        <begin position="42"/>
        <end position="59"/>
    </location>
</feature>
<proteinExistence type="predicted"/>
<keyword evidence="1" id="KW-0472">Membrane</keyword>
<evidence type="ECO:0000256" key="1">
    <source>
        <dbReference type="SAM" id="Phobius"/>
    </source>
</evidence>
<sequence>MVQSQNPKLRRKETSMTTTKRIILTIFVICMTALNITVESRWMGIVALVIFLVLLFSPWGEKRNDSRDAGNEHRRSGAV</sequence>
<keyword evidence="1" id="KW-1133">Transmembrane helix</keyword>